<accession>A0AAE4BLM7</accession>
<dbReference type="Pfam" id="PF23296">
    <property type="entry name" value="DUF7079"/>
    <property type="match status" value="1"/>
</dbReference>
<proteinExistence type="predicted"/>
<evidence type="ECO:0000259" key="1">
    <source>
        <dbReference type="Pfam" id="PF23296"/>
    </source>
</evidence>
<evidence type="ECO:0000313" key="3">
    <source>
        <dbReference type="Proteomes" id="UP001185331"/>
    </source>
</evidence>
<dbReference type="InterPro" id="IPR055507">
    <property type="entry name" value="DUF7079"/>
</dbReference>
<dbReference type="EMBL" id="JAVDQK010000006">
    <property type="protein sequence ID" value="MDR6219168.1"/>
    <property type="molecule type" value="Genomic_DNA"/>
</dbReference>
<protein>
    <recommendedName>
        <fullName evidence="1">DUF7079 domain-containing protein</fullName>
    </recommendedName>
</protein>
<evidence type="ECO:0000313" key="2">
    <source>
        <dbReference type="EMBL" id="MDR6219168.1"/>
    </source>
</evidence>
<organism evidence="2 3">
    <name type="scientific">Deinococcus soli</name>
    <name type="common">ex Cha et al. 2016</name>
    <dbReference type="NCBI Taxonomy" id="1309411"/>
    <lineage>
        <taxon>Bacteria</taxon>
        <taxon>Thermotogati</taxon>
        <taxon>Deinococcota</taxon>
        <taxon>Deinococci</taxon>
        <taxon>Deinococcales</taxon>
        <taxon>Deinococcaceae</taxon>
        <taxon>Deinococcus</taxon>
    </lineage>
</organism>
<gene>
    <name evidence="2" type="ORF">J2Y00_002765</name>
</gene>
<dbReference type="RefSeq" id="WP_309855326.1">
    <property type="nucleotide sequence ID" value="NZ_JAVDQJ010000006.1"/>
</dbReference>
<feature type="domain" description="DUF7079" evidence="1">
    <location>
        <begin position="13"/>
        <end position="107"/>
    </location>
</feature>
<comment type="caution">
    <text evidence="2">The sequence shown here is derived from an EMBL/GenBank/DDBJ whole genome shotgun (WGS) entry which is preliminary data.</text>
</comment>
<reference evidence="2" key="1">
    <citation type="submission" date="2023-07" db="EMBL/GenBank/DDBJ databases">
        <title>Sorghum-associated microbial communities from plants grown in Nebraska, USA.</title>
        <authorList>
            <person name="Schachtman D."/>
        </authorList>
    </citation>
    <scope>NUCLEOTIDE SEQUENCE</scope>
    <source>
        <strain evidence="2">BE330</strain>
    </source>
</reference>
<dbReference type="AlphaFoldDB" id="A0AAE4BLM7"/>
<name>A0AAE4BLM7_9DEIO</name>
<dbReference type="Proteomes" id="UP001185331">
    <property type="component" value="Unassembled WGS sequence"/>
</dbReference>
<sequence>MTPPYPSPDSRLQRRRAAWQALSALFLDTEVDPADVAVQLRATGVSLPELRQILRAEVAPVLGGNLLSVAGVWDAFDLSGLEDRFRAGRARPTLTGALALRVIRADWQAVEARFRAEQPQGS</sequence>